<reference evidence="1" key="1">
    <citation type="journal article" date="2022" name="Int. J. Mol. Sci.">
        <title>Draft Genome of Tanacetum Coccineum: Genomic Comparison of Closely Related Tanacetum-Family Plants.</title>
        <authorList>
            <person name="Yamashiro T."/>
            <person name="Shiraishi A."/>
            <person name="Nakayama K."/>
            <person name="Satake H."/>
        </authorList>
    </citation>
    <scope>NUCLEOTIDE SEQUENCE</scope>
</reference>
<accession>A0ABQ5EQS4</accession>
<evidence type="ECO:0000313" key="1">
    <source>
        <dbReference type="EMBL" id="GJT53058.1"/>
    </source>
</evidence>
<name>A0ABQ5EQS4_9ASTR</name>
<protein>
    <submittedName>
        <fullName evidence="1">Uncharacterized protein</fullName>
    </submittedName>
</protein>
<comment type="caution">
    <text evidence="1">The sequence shown here is derived from an EMBL/GenBank/DDBJ whole genome shotgun (WGS) entry which is preliminary data.</text>
</comment>
<organism evidence="1 2">
    <name type="scientific">Tanacetum coccineum</name>
    <dbReference type="NCBI Taxonomy" id="301880"/>
    <lineage>
        <taxon>Eukaryota</taxon>
        <taxon>Viridiplantae</taxon>
        <taxon>Streptophyta</taxon>
        <taxon>Embryophyta</taxon>
        <taxon>Tracheophyta</taxon>
        <taxon>Spermatophyta</taxon>
        <taxon>Magnoliopsida</taxon>
        <taxon>eudicotyledons</taxon>
        <taxon>Gunneridae</taxon>
        <taxon>Pentapetalae</taxon>
        <taxon>asterids</taxon>
        <taxon>campanulids</taxon>
        <taxon>Asterales</taxon>
        <taxon>Asteraceae</taxon>
        <taxon>Asteroideae</taxon>
        <taxon>Anthemideae</taxon>
        <taxon>Anthemidinae</taxon>
        <taxon>Tanacetum</taxon>
    </lineage>
</organism>
<gene>
    <name evidence="1" type="ORF">Tco_0988112</name>
</gene>
<reference evidence="1" key="2">
    <citation type="submission" date="2022-01" db="EMBL/GenBank/DDBJ databases">
        <authorList>
            <person name="Yamashiro T."/>
            <person name="Shiraishi A."/>
            <person name="Satake H."/>
            <person name="Nakayama K."/>
        </authorList>
    </citation>
    <scope>NUCLEOTIDE SEQUENCE</scope>
</reference>
<keyword evidence="2" id="KW-1185">Reference proteome</keyword>
<dbReference type="EMBL" id="BQNB010016553">
    <property type="protein sequence ID" value="GJT53058.1"/>
    <property type="molecule type" value="Genomic_DNA"/>
</dbReference>
<evidence type="ECO:0000313" key="2">
    <source>
        <dbReference type="Proteomes" id="UP001151760"/>
    </source>
</evidence>
<proteinExistence type="predicted"/>
<dbReference type="Proteomes" id="UP001151760">
    <property type="component" value="Unassembled WGS sequence"/>
</dbReference>
<sequence length="254" mass="29366">MNKKKFANKNTTNYRLYHALMEALIVDEDAMDKEVADKALQLDQTRVGLQKIKNDLDSAVLAFNLQLDRRITDTRDAGADSSMHRSDPESETLEQFQLTYQAGWIRNDLDIEDTDNAQIPKGSADEQERRKLCKADLKDQLSTWLKPSQYMFFLQYSMDECHKLLTNKVDLSNPEGHQILRNVYEPLPLGGPPGQYNKGLELGKWSEGLKREEAKTSHSNFEKRYSSKRIYRSLESFVGGRNKRCWLQADQQNK</sequence>